<proteinExistence type="predicted"/>
<keyword evidence="2" id="KW-1185">Reference proteome</keyword>
<comment type="caution">
    <text evidence="1">The sequence shown here is derived from an EMBL/GenBank/DDBJ whole genome shotgun (WGS) entry which is preliminary data.</text>
</comment>
<evidence type="ECO:0000313" key="2">
    <source>
        <dbReference type="Proteomes" id="UP000658514"/>
    </source>
</evidence>
<organism evidence="1 2">
    <name type="scientific">Calothrix parietina FACHB-288</name>
    <dbReference type="NCBI Taxonomy" id="2692896"/>
    <lineage>
        <taxon>Bacteria</taxon>
        <taxon>Bacillati</taxon>
        <taxon>Cyanobacteriota</taxon>
        <taxon>Cyanophyceae</taxon>
        <taxon>Nostocales</taxon>
        <taxon>Calotrichaceae</taxon>
        <taxon>Calothrix</taxon>
    </lineage>
</organism>
<sequence length="79" mass="8927">MDSQDKQTFFTPVGEVGGSVAYGGVPITSNGKQAAKAADKYLKDSLLLNKLTDRVYELLLTDLRCQQERFSNYTHQRWL</sequence>
<protein>
    <submittedName>
        <fullName evidence="1">Uncharacterized protein</fullName>
    </submittedName>
</protein>
<reference evidence="1 2" key="1">
    <citation type="journal article" date="2020" name="ISME J.">
        <title>Comparative genomics reveals insights into cyanobacterial evolution and habitat adaptation.</title>
        <authorList>
            <person name="Chen M.Y."/>
            <person name="Teng W.K."/>
            <person name="Zhao L."/>
            <person name="Hu C.X."/>
            <person name="Zhou Y.K."/>
            <person name="Han B.P."/>
            <person name="Song L.R."/>
            <person name="Shu W.S."/>
        </authorList>
    </citation>
    <scope>NUCLEOTIDE SEQUENCE [LARGE SCALE GENOMIC DNA]</scope>
    <source>
        <strain evidence="1 2">FACHB-288</strain>
    </source>
</reference>
<dbReference type="EMBL" id="JACJQH010000013">
    <property type="protein sequence ID" value="MBD2195868.1"/>
    <property type="molecule type" value="Genomic_DNA"/>
</dbReference>
<dbReference type="RefSeq" id="WP_096641634.1">
    <property type="nucleotide sequence ID" value="NZ_CAWPNO010000035.1"/>
</dbReference>
<evidence type="ECO:0000313" key="1">
    <source>
        <dbReference type="EMBL" id="MBD2195868.1"/>
    </source>
</evidence>
<gene>
    <name evidence="1" type="ORF">H6G24_10240</name>
</gene>
<name>A0ABR8A7L6_9CYAN</name>
<dbReference type="Proteomes" id="UP000658514">
    <property type="component" value="Unassembled WGS sequence"/>
</dbReference>
<accession>A0ABR8A7L6</accession>